<keyword evidence="2" id="KW-1185">Reference proteome</keyword>
<keyword evidence="1" id="KW-0732">Signal</keyword>
<sequence>MTKSLWIFLTLLLLLVPSFEPSPPQPSVRIVKSPLRHSEVHNAEVQLSVLVNQGYEIAGFVGSQDNDTYDYVWTLVKKNY</sequence>
<dbReference type="WBParaSite" id="Gr19_v10_g14112.t1">
    <property type="protein sequence ID" value="Gr19_v10_g14112.t1"/>
    <property type="gene ID" value="Gr19_v10_g14112"/>
</dbReference>
<feature type="chain" id="PRO_5037734760" evidence="1">
    <location>
        <begin position="22"/>
        <end position="80"/>
    </location>
</feature>
<name>A0A914H591_GLORO</name>
<dbReference type="Proteomes" id="UP000887572">
    <property type="component" value="Unplaced"/>
</dbReference>
<organism evidence="2 3">
    <name type="scientific">Globodera rostochiensis</name>
    <name type="common">Golden nematode worm</name>
    <name type="synonym">Heterodera rostochiensis</name>
    <dbReference type="NCBI Taxonomy" id="31243"/>
    <lineage>
        <taxon>Eukaryota</taxon>
        <taxon>Metazoa</taxon>
        <taxon>Ecdysozoa</taxon>
        <taxon>Nematoda</taxon>
        <taxon>Chromadorea</taxon>
        <taxon>Rhabditida</taxon>
        <taxon>Tylenchina</taxon>
        <taxon>Tylenchomorpha</taxon>
        <taxon>Tylenchoidea</taxon>
        <taxon>Heteroderidae</taxon>
        <taxon>Heteroderinae</taxon>
        <taxon>Globodera</taxon>
    </lineage>
</organism>
<feature type="signal peptide" evidence="1">
    <location>
        <begin position="1"/>
        <end position="21"/>
    </location>
</feature>
<dbReference type="AlphaFoldDB" id="A0A914H591"/>
<evidence type="ECO:0000256" key="1">
    <source>
        <dbReference type="SAM" id="SignalP"/>
    </source>
</evidence>
<evidence type="ECO:0000313" key="2">
    <source>
        <dbReference type="Proteomes" id="UP000887572"/>
    </source>
</evidence>
<accession>A0A914H591</accession>
<protein>
    <submittedName>
        <fullName evidence="3">Uncharacterized protein</fullName>
    </submittedName>
</protein>
<proteinExistence type="predicted"/>
<reference evidence="3" key="1">
    <citation type="submission" date="2022-11" db="UniProtKB">
        <authorList>
            <consortium name="WormBaseParasite"/>
        </authorList>
    </citation>
    <scope>IDENTIFICATION</scope>
</reference>
<evidence type="ECO:0000313" key="3">
    <source>
        <dbReference type="WBParaSite" id="Gr19_v10_g14112.t1"/>
    </source>
</evidence>